<name>A0A9W6VUK6_9ACTN</name>
<dbReference type="InterPro" id="IPR050722">
    <property type="entry name" value="Pyruvate:ferred/Flavod_OxRd"/>
</dbReference>
<dbReference type="SUPFAM" id="SSF52922">
    <property type="entry name" value="TK C-terminal domain-like"/>
    <property type="match status" value="1"/>
</dbReference>
<dbReference type="PANTHER" id="PTHR32154">
    <property type="entry name" value="PYRUVATE-FLAVODOXIN OXIDOREDUCTASE-RELATED"/>
    <property type="match status" value="1"/>
</dbReference>
<protein>
    <submittedName>
        <fullName evidence="4">2-oxoglutarate ferredoxin oxidoreductase subunit alpha</fullName>
    </submittedName>
</protein>
<dbReference type="Proteomes" id="UP001165135">
    <property type="component" value="Unassembled WGS sequence"/>
</dbReference>
<evidence type="ECO:0000259" key="3">
    <source>
        <dbReference type="Pfam" id="PF01855"/>
    </source>
</evidence>
<organism evidence="4 5">
    <name type="scientific">Actinoallomurus iriomotensis</name>
    <dbReference type="NCBI Taxonomy" id="478107"/>
    <lineage>
        <taxon>Bacteria</taxon>
        <taxon>Bacillati</taxon>
        <taxon>Actinomycetota</taxon>
        <taxon>Actinomycetes</taxon>
        <taxon>Streptosporangiales</taxon>
        <taxon>Thermomonosporaceae</taxon>
        <taxon>Actinoallomurus</taxon>
    </lineage>
</organism>
<keyword evidence="1" id="KW-0560">Oxidoreductase</keyword>
<dbReference type="GO" id="GO:0016903">
    <property type="term" value="F:oxidoreductase activity, acting on the aldehyde or oxo group of donors"/>
    <property type="evidence" value="ECO:0007669"/>
    <property type="project" value="InterPro"/>
</dbReference>
<evidence type="ECO:0000313" key="5">
    <source>
        <dbReference type="Proteomes" id="UP001165135"/>
    </source>
</evidence>
<dbReference type="InterPro" id="IPR002869">
    <property type="entry name" value="Pyrv_flavodox_OxRed_cen"/>
</dbReference>
<sequence>MTKQVQQLDRVIIRFAGDSGDGMQLTGDRFTQETAAFGNDLSTLPNFPAEIRAPAGTLPGVSSFQLHFADHDIVTPGDAPNVLVAMNPAALKANVADLPRGADLIVNTDEFTKRALTKVGYAENPLEDGSLDEYRVHSLPLTSMTVKALEDFDISKKDAERAKNMFALGLLSWLYHRPTDATVRFLELKFAKKPEIMKANIAAFQAGWSYGETTESFSVSYEIKPATLPPGLYRNISGNTALAYGLVAAGSRSGLPVFLGSYPITPASDILHELSKHKRFGVRTFQAEDEIAAVGAALGASFGGALGVTTTSGPGISLKSETVGLAVATELPLIVIDVQRAGPSTGMPTKTEQADLLQALHGRNGEAPVPVVAPCTPSDCFAIGIEAARIAVKYRTPVIVLSDGYLANGSEPWQIPDVDSLPEITPGFAEAVEGEDFQPFKRDPETLARPWAIPGTAGLEHRIGGIEKADGTGNISYDPANHDLMVRLRQAKIDGIARDIPPLAVDDPSGAARVLVLGWGGTYGAITAAVRRVRAAGGRIAQAHLRHLNPFPANIEEVLRSYDKVVVPEINLGQLALLLRGRYLVDVIGYNRVRGLPFKAEELQTVLQDVIDS</sequence>
<dbReference type="PANTHER" id="PTHR32154:SF20">
    <property type="entry name" value="2-OXOGLUTARATE OXIDOREDUCTASE SUBUNIT KORA"/>
    <property type="match status" value="1"/>
</dbReference>
<dbReference type="CDD" id="cd07034">
    <property type="entry name" value="TPP_PYR_PFOR_IOR-alpha_like"/>
    <property type="match status" value="1"/>
</dbReference>
<dbReference type="Gene3D" id="3.40.920.10">
    <property type="entry name" value="Pyruvate-ferredoxin oxidoreductase, PFOR, domain III"/>
    <property type="match status" value="1"/>
</dbReference>
<dbReference type="Gene3D" id="3.40.50.970">
    <property type="match status" value="1"/>
</dbReference>
<dbReference type="InterPro" id="IPR022367">
    <property type="entry name" value="2-oxoacid/accept_OxRdtase_asu"/>
</dbReference>
<dbReference type="EMBL" id="BSTJ01000009">
    <property type="protein sequence ID" value="GLY78771.1"/>
    <property type="molecule type" value="Genomic_DNA"/>
</dbReference>
<dbReference type="AlphaFoldDB" id="A0A9W6VUK6"/>
<dbReference type="NCBIfam" id="TIGR03710">
    <property type="entry name" value="OAFO_sf"/>
    <property type="match status" value="1"/>
</dbReference>
<dbReference type="GO" id="GO:0000287">
    <property type="term" value="F:magnesium ion binding"/>
    <property type="evidence" value="ECO:0007669"/>
    <property type="project" value="UniProtKB-ARBA"/>
</dbReference>
<accession>A0A9W6VUK6</accession>
<proteinExistence type="predicted"/>
<comment type="caution">
    <text evidence="4">The sequence shown here is derived from an EMBL/GenBank/DDBJ whole genome shotgun (WGS) entry which is preliminary data.</text>
</comment>
<dbReference type="GO" id="GO:0006979">
    <property type="term" value="P:response to oxidative stress"/>
    <property type="evidence" value="ECO:0007669"/>
    <property type="project" value="TreeGrafter"/>
</dbReference>
<dbReference type="InterPro" id="IPR019752">
    <property type="entry name" value="Pyrv/ketoisovalerate_OxRed_cat"/>
</dbReference>
<evidence type="ECO:0000256" key="1">
    <source>
        <dbReference type="ARBA" id="ARBA00023002"/>
    </source>
</evidence>
<evidence type="ECO:0000259" key="2">
    <source>
        <dbReference type="Pfam" id="PF01558"/>
    </source>
</evidence>
<feature type="domain" description="Pyruvate flavodoxin/ferredoxin oxidoreductase pyrimidine binding" evidence="3">
    <location>
        <begin position="256"/>
        <end position="470"/>
    </location>
</feature>
<dbReference type="Pfam" id="PF01558">
    <property type="entry name" value="POR"/>
    <property type="match status" value="1"/>
</dbReference>
<dbReference type="FunFam" id="3.40.50.970:FF:000022">
    <property type="entry name" value="2-oxoglutarate ferredoxin oxidoreductase alpha subunit"/>
    <property type="match status" value="1"/>
</dbReference>
<evidence type="ECO:0000313" key="4">
    <source>
        <dbReference type="EMBL" id="GLY78771.1"/>
    </source>
</evidence>
<dbReference type="RefSeq" id="WP_285629602.1">
    <property type="nucleotide sequence ID" value="NZ_BSTJ01000009.1"/>
</dbReference>
<dbReference type="Pfam" id="PF01855">
    <property type="entry name" value="POR_N"/>
    <property type="match status" value="1"/>
</dbReference>
<dbReference type="InterPro" id="IPR029061">
    <property type="entry name" value="THDP-binding"/>
</dbReference>
<dbReference type="InterPro" id="IPR009014">
    <property type="entry name" value="Transketo_C/PFOR_II"/>
</dbReference>
<reference evidence="4" key="1">
    <citation type="submission" date="2023-03" db="EMBL/GenBank/DDBJ databases">
        <title>Actinoallomurus iriomotensis NBRC 103681.</title>
        <authorList>
            <person name="Ichikawa N."/>
            <person name="Sato H."/>
            <person name="Tonouchi N."/>
        </authorList>
    </citation>
    <scope>NUCLEOTIDE SEQUENCE</scope>
    <source>
        <strain evidence="4">NBRC 103681</strain>
    </source>
</reference>
<gene>
    <name evidence="4" type="ORF">Airi01_070380</name>
</gene>
<dbReference type="SUPFAM" id="SSF52518">
    <property type="entry name" value="Thiamin diphosphate-binding fold (THDP-binding)"/>
    <property type="match status" value="1"/>
</dbReference>
<dbReference type="FunFam" id="3.40.920.10:FF:000002">
    <property type="entry name" value="2-oxoglutarate oxidoreductase, alpha subunit"/>
    <property type="match status" value="1"/>
</dbReference>
<dbReference type="SUPFAM" id="SSF53323">
    <property type="entry name" value="Pyruvate-ferredoxin oxidoreductase, PFOR, domain III"/>
    <property type="match status" value="1"/>
</dbReference>
<dbReference type="Gene3D" id="3.40.50.920">
    <property type="match status" value="1"/>
</dbReference>
<feature type="domain" description="Pyruvate/ketoisovalerate oxidoreductase catalytic" evidence="2">
    <location>
        <begin position="20"/>
        <end position="207"/>
    </location>
</feature>
<dbReference type="InterPro" id="IPR002880">
    <property type="entry name" value="Pyrv_Fd/Flavodoxin_OxRdtase_N"/>
</dbReference>